<name>A0AA42CAS5_9BACT</name>
<feature type="domain" description="RagB/SusD" evidence="6">
    <location>
        <begin position="351"/>
        <end position="566"/>
    </location>
</feature>
<dbReference type="PROSITE" id="PS51257">
    <property type="entry name" value="PROKAR_LIPOPROTEIN"/>
    <property type="match status" value="1"/>
</dbReference>
<evidence type="ECO:0000313" key="8">
    <source>
        <dbReference type="EMBL" id="MCW0483935.1"/>
    </source>
</evidence>
<comment type="subcellular location">
    <subcellularLocation>
        <location evidence="1">Cell outer membrane</location>
    </subcellularLocation>
</comment>
<reference evidence="8" key="1">
    <citation type="submission" date="2022-10" db="EMBL/GenBank/DDBJ databases">
        <title>Gaoshiqiia sediminis gen. nov., sp. nov., isolated from coastal sediment.</title>
        <authorList>
            <person name="Yu W.X."/>
            <person name="Mu D.S."/>
            <person name="Du J.Z."/>
            <person name="Liang Y.Q."/>
        </authorList>
    </citation>
    <scope>NUCLEOTIDE SEQUENCE</scope>
    <source>
        <strain evidence="8">A06</strain>
    </source>
</reference>
<dbReference type="Pfam" id="PF14322">
    <property type="entry name" value="SusD-like_3"/>
    <property type="match status" value="1"/>
</dbReference>
<evidence type="ECO:0000256" key="4">
    <source>
        <dbReference type="ARBA" id="ARBA00023136"/>
    </source>
</evidence>
<dbReference type="RefSeq" id="WP_282592527.1">
    <property type="nucleotide sequence ID" value="NZ_JAPAAF010000025.1"/>
</dbReference>
<dbReference type="SUPFAM" id="SSF48452">
    <property type="entry name" value="TPR-like"/>
    <property type="match status" value="1"/>
</dbReference>
<dbReference type="Gene3D" id="1.25.40.390">
    <property type="match status" value="1"/>
</dbReference>
<comment type="similarity">
    <text evidence="2">Belongs to the SusD family.</text>
</comment>
<dbReference type="InterPro" id="IPR011990">
    <property type="entry name" value="TPR-like_helical_dom_sf"/>
</dbReference>
<evidence type="ECO:0000256" key="3">
    <source>
        <dbReference type="ARBA" id="ARBA00022729"/>
    </source>
</evidence>
<keyword evidence="3" id="KW-0732">Signal</keyword>
<keyword evidence="9" id="KW-1185">Reference proteome</keyword>
<accession>A0AA42CAS5</accession>
<dbReference type="GO" id="GO:0009279">
    <property type="term" value="C:cell outer membrane"/>
    <property type="evidence" value="ECO:0007669"/>
    <property type="project" value="UniProtKB-SubCell"/>
</dbReference>
<dbReference type="Pfam" id="PF07980">
    <property type="entry name" value="SusD_RagB"/>
    <property type="match status" value="1"/>
</dbReference>
<sequence>MKNIKILFILAITVLFSCDDKEFLEEVPLSIYTPENSFITPSDFEAGINNLYHSFRLGLYTTDNDFATPPRSKVEGTDLTGWSQNAGNYPDQLTPTSGFVYSSYWQPAYKIIYQANVIVGYSDSEEAELTEQEKLEIQAEARFFRGYMFKLLANFYGGVPIVLEETKEPKRDYVRASRAEVYEQSVADLKFAAENLPGISEVASYRISNLVAYHALAEAYICLKQWDNAIQAASVVIDDPNTSLMTERFGARMDDEFIPEIPWANGGDVYWDLFRDGNFNRSAGNTEALWVVQFDYYAQGGSNGGTRWETWANPQLYNLQVLNNNGKAIKLIPSVNTYYGGRGNGHINCSEYFLTQIWNDSGFDQDIRNSDHNIIRDFKVNNPASDHHGKWIYADNLNLKINNQNRVVFPLIAKVSSMGDHPKDLWLEDQTVVGSMISQGPLANTTYHDEYQIRLAETYLVRAEAYLGKNDLVKAAADINVIRSRAQAPAIEASDVDLDYILDERARELYGEENRMETLLRLGLLVERNNKYNPQFDFYDHQNLWPIPFGEIEKNTEAVLEQNPGY</sequence>
<keyword evidence="4" id="KW-0472">Membrane</keyword>
<dbReference type="EMBL" id="JAPAAF010000025">
    <property type="protein sequence ID" value="MCW0483935.1"/>
    <property type="molecule type" value="Genomic_DNA"/>
</dbReference>
<organism evidence="8 9">
    <name type="scientific">Gaoshiqia sediminis</name>
    <dbReference type="NCBI Taxonomy" id="2986998"/>
    <lineage>
        <taxon>Bacteria</taxon>
        <taxon>Pseudomonadati</taxon>
        <taxon>Bacteroidota</taxon>
        <taxon>Bacteroidia</taxon>
        <taxon>Marinilabiliales</taxon>
        <taxon>Prolixibacteraceae</taxon>
        <taxon>Gaoshiqia</taxon>
    </lineage>
</organism>
<dbReference type="InterPro" id="IPR033985">
    <property type="entry name" value="SusD-like_N"/>
</dbReference>
<dbReference type="Proteomes" id="UP001163821">
    <property type="component" value="Unassembled WGS sequence"/>
</dbReference>
<evidence type="ECO:0000256" key="2">
    <source>
        <dbReference type="ARBA" id="ARBA00006275"/>
    </source>
</evidence>
<feature type="domain" description="SusD-like N-terminal" evidence="7">
    <location>
        <begin position="43"/>
        <end position="220"/>
    </location>
</feature>
<protein>
    <submittedName>
        <fullName evidence="8">RagB/SusD family nutrient uptake outer membrane protein</fullName>
    </submittedName>
</protein>
<evidence type="ECO:0000256" key="5">
    <source>
        <dbReference type="ARBA" id="ARBA00023237"/>
    </source>
</evidence>
<dbReference type="AlphaFoldDB" id="A0AA42CAS5"/>
<dbReference type="InterPro" id="IPR012944">
    <property type="entry name" value="SusD_RagB_dom"/>
</dbReference>
<keyword evidence="5" id="KW-0998">Cell outer membrane</keyword>
<proteinExistence type="inferred from homology"/>
<gene>
    <name evidence="8" type="ORF">N2K84_14420</name>
</gene>
<comment type="caution">
    <text evidence="8">The sequence shown here is derived from an EMBL/GenBank/DDBJ whole genome shotgun (WGS) entry which is preliminary data.</text>
</comment>
<evidence type="ECO:0000256" key="1">
    <source>
        <dbReference type="ARBA" id="ARBA00004442"/>
    </source>
</evidence>
<evidence type="ECO:0000259" key="6">
    <source>
        <dbReference type="Pfam" id="PF07980"/>
    </source>
</evidence>
<evidence type="ECO:0000259" key="7">
    <source>
        <dbReference type="Pfam" id="PF14322"/>
    </source>
</evidence>
<evidence type="ECO:0000313" key="9">
    <source>
        <dbReference type="Proteomes" id="UP001163821"/>
    </source>
</evidence>